<organism evidence="8 9">
    <name type="scientific">Micromonospora antibiotica</name>
    <dbReference type="NCBI Taxonomy" id="2807623"/>
    <lineage>
        <taxon>Bacteria</taxon>
        <taxon>Bacillati</taxon>
        <taxon>Actinomycetota</taxon>
        <taxon>Actinomycetes</taxon>
        <taxon>Micromonosporales</taxon>
        <taxon>Micromonosporaceae</taxon>
        <taxon>Micromonospora</taxon>
    </lineage>
</organism>
<evidence type="ECO:0000256" key="3">
    <source>
        <dbReference type="ARBA" id="ARBA00022801"/>
    </source>
</evidence>
<comment type="caution">
    <text evidence="8">The sequence shown here is derived from an EMBL/GenBank/DDBJ whole genome shotgun (WGS) entry which is preliminary data.</text>
</comment>
<evidence type="ECO:0000313" key="8">
    <source>
        <dbReference type="EMBL" id="MBO4161400.1"/>
    </source>
</evidence>
<evidence type="ECO:0000256" key="6">
    <source>
        <dbReference type="SAM" id="MobiDB-lite"/>
    </source>
</evidence>
<dbReference type="SUPFAM" id="SSF88723">
    <property type="entry name" value="PIN domain-like"/>
    <property type="match status" value="1"/>
</dbReference>
<dbReference type="Gene3D" id="3.40.50.1010">
    <property type="entry name" value="5'-nuclease"/>
    <property type="match status" value="1"/>
</dbReference>
<feature type="coiled-coil region" evidence="5">
    <location>
        <begin position="99"/>
        <end position="133"/>
    </location>
</feature>
<dbReference type="RefSeq" id="WP_208567050.1">
    <property type="nucleotide sequence ID" value="NZ_JAGFWR010000004.1"/>
</dbReference>
<keyword evidence="5" id="KW-0175">Coiled coil</keyword>
<keyword evidence="3" id="KW-0378">Hydrolase</keyword>
<dbReference type="Pfam" id="PF13638">
    <property type="entry name" value="PIN_4"/>
    <property type="match status" value="1"/>
</dbReference>
<proteinExistence type="predicted"/>
<keyword evidence="1" id="KW-0540">Nuclease</keyword>
<keyword evidence="9" id="KW-1185">Reference proteome</keyword>
<gene>
    <name evidence="8" type="ORF">JQN83_11330</name>
</gene>
<sequence length="298" mass="33445">MLITPVPGVKAETLRSTLTHVRNILTKVQPSGPEAAAERACRYLEWVHEARRLLRRQIRPAELEYLLPSQYYEVVLAAIAARAASTYPASEGVLNGLVAMQLEERGEAFDAALSDLEKQIQRFQQQQRDAELVVLDTNIYMHHPQKLEDIDLAGELHLSNADIHILVPLVVIDELDKGKRAGGDRGYRAAYAVSYIDKIAQAGGRIRRGHLSSEGHPRGKVTVEVVLDPPGHARLPNNDDEIVARAVDIQTLAGRPIRLVTYDVKMRMRGRDAGLRVDKLEEPEKDEKPSRRRRRDAD</sequence>
<dbReference type="InterPro" id="IPR002716">
    <property type="entry name" value="PIN_dom"/>
</dbReference>
<dbReference type="InterPro" id="IPR029060">
    <property type="entry name" value="PIN-like_dom_sf"/>
</dbReference>
<feature type="domain" description="PIN" evidence="7">
    <location>
        <begin position="133"/>
        <end position="279"/>
    </location>
</feature>
<keyword evidence="4" id="KW-0460">Magnesium</keyword>
<dbReference type="Proteomes" id="UP000671399">
    <property type="component" value="Unassembled WGS sequence"/>
</dbReference>
<name>A0ABS3V735_9ACTN</name>
<evidence type="ECO:0000256" key="2">
    <source>
        <dbReference type="ARBA" id="ARBA00022723"/>
    </source>
</evidence>
<evidence type="ECO:0000256" key="1">
    <source>
        <dbReference type="ARBA" id="ARBA00022722"/>
    </source>
</evidence>
<keyword evidence="2" id="KW-0479">Metal-binding</keyword>
<accession>A0ABS3V735</accession>
<dbReference type="EMBL" id="JAGFWR010000004">
    <property type="protein sequence ID" value="MBO4161400.1"/>
    <property type="molecule type" value="Genomic_DNA"/>
</dbReference>
<evidence type="ECO:0000256" key="5">
    <source>
        <dbReference type="SAM" id="Coils"/>
    </source>
</evidence>
<feature type="region of interest" description="Disordered" evidence="6">
    <location>
        <begin position="273"/>
        <end position="298"/>
    </location>
</feature>
<evidence type="ECO:0000256" key="4">
    <source>
        <dbReference type="ARBA" id="ARBA00022842"/>
    </source>
</evidence>
<protein>
    <recommendedName>
        <fullName evidence="7">PIN domain-containing protein</fullName>
    </recommendedName>
</protein>
<evidence type="ECO:0000259" key="7">
    <source>
        <dbReference type="Pfam" id="PF13638"/>
    </source>
</evidence>
<reference evidence="8 9" key="1">
    <citation type="submission" date="2021-03" db="EMBL/GenBank/DDBJ databases">
        <authorList>
            <person name="Lee D.-H."/>
        </authorList>
    </citation>
    <scope>NUCLEOTIDE SEQUENCE [LARGE SCALE GENOMIC DNA]</scope>
    <source>
        <strain evidence="8 9">MMS20-R2-23</strain>
    </source>
</reference>
<evidence type="ECO:0000313" key="9">
    <source>
        <dbReference type="Proteomes" id="UP000671399"/>
    </source>
</evidence>